<comment type="subcellular location">
    <subcellularLocation>
        <location evidence="5 7">Cytoplasm</location>
    </subcellularLocation>
</comment>
<keyword evidence="2 5" id="KW-0545">Nucleotide biosynthesis</keyword>
<dbReference type="PROSITE" id="PS00113">
    <property type="entry name" value="ADENYLATE_KINASE"/>
    <property type="match status" value="1"/>
</dbReference>
<dbReference type="InterPro" id="IPR000850">
    <property type="entry name" value="Adenylat/UMP-CMP_kin"/>
</dbReference>
<feature type="binding site" evidence="5">
    <location>
        <position position="108"/>
    </location>
    <ligand>
        <name>AMP</name>
        <dbReference type="ChEBI" id="CHEBI:456215"/>
    </ligand>
</feature>
<keyword evidence="5" id="KW-0963">Cytoplasm</keyword>
<gene>
    <name evidence="5" type="primary">adk</name>
    <name evidence="8" type="ORF">JYU14_01025</name>
</gene>
<feature type="binding site" evidence="5">
    <location>
        <position position="41"/>
    </location>
    <ligand>
        <name>AMP</name>
        <dbReference type="ChEBI" id="CHEBI:456215"/>
    </ligand>
</feature>
<comment type="similarity">
    <text evidence="5 6">Belongs to the adenylate kinase family.</text>
</comment>
<keyword evidence="5 7" id="KW-0067">ATP-binding</keyword>
<evidence type="ECO:0000256" key="3">
    <source>
        <dbReference type="ARBA" id="ARBA00022741"/>
    </source>
</evidence>
<sequence length="212" mass="23802">MGLKEFTGRYKSLLLFGPPGAGKGTVSKILAESGSHFHLSTGDVFRSLPKDSSAGRLFSSYGDKGLLVPDKVTIEVWAGYVKDLISTGRYRPHEQYLILDGIPRTRSQAEVLSNYIDLVAVIALEMPNVQRLTERLQRRAQIEGRNDDIDAGVIEKRMEVYRKQTEEVLGYYPKNKMLRINADQYPLKVLGDLFGTGWEVLTCLSHPMIQPT</sequence>
<name>A0ABS3AQ91_9BACT</name>
<feature type="binding site" evidence="5">
    <location>
        <begin position="20"/>
        <end position="25"/>
    </location>
    <ligand>
        <name>ATP</name>
        <dbReference type="ChEBI" id="CHEBI:30616"/>
    </ligand>
</feature>
<reference evidence="8 9" key="1">
    <citation type="submission" date="2021-02" db="EMBL/GenBank/DDBJ databases">
        <title>Activity-based single-cell genomes from oceanic crustal fluid captures similar information to metagenomic and metatranscriptomic surveys with orders of magnitude less sampling.</title>
        <authorList>
            <person name="D'Angelo T.S."/>
            <person name="Orcutt B.N."/>
        </authorList>
    </citation>
    <scope>NUCLEOTIDE SEQUENCE [LARGE SCALE GENOMIC DNA]</scope>
    <source>
        <strain evidence="8">AH-315-G07</strain>
    </source>
</reference>
<dbReference type="Proteomes" id="UP000722121">
    <property type="component" value="Unassembled WGS sequence"/>
</dbReference>
<dbReference type="Pfam" id="PF00406">
    <property type="entry name" value="ADK"/>
    <property type="match status" value="1"/>
</dbReference>
<feature type="binding site" evidence="5">
    <location>
        <begin position="66"/>
        <end position="68"/>
    </location>
    <ligand>
        <name>AMP</name>
        <dbReference type="ChEBI" id="CHEBI:456215"/>
    </ligand>
</feature>
<comment type="caution">
    <text evidence="5">Lacks conserved residue(s) required for the propagation of feature annotation.</text>
</comment>
<comment type="function">
    <text evidence="5">Catalyzes the reversible transfer of the terminal phosphate group between ATP and AMP. Plays an important role in cellular energy homeostasis and in adenine nucleotide metabolism.</text>
</comment>
<feature type="binding site" evidence="5">
    <location>
        <position position="145"/>
    </location>
    <ligand>
        <name>AMP</name>
        <dbReference type="ChEBI" id="CHEBI:456215"/>
    </ligand>
</feature>
<comment type="caution">
    <text evidence="8">The sequence shown here is derived from an EMBL/GenBank/DDBJ whole genome shotgun (WGS) entry which is preliminary data.</text>
</comment>
<evidence type="ECO:0000256" key="1">
    <source>
        <dbReference type="ARBA" id="ARBA00022679"/>
    </source>
</evidence>
<keyword evidence="4 5" id="KW-0418">Kinase</keyword>
<evidence type="ECO:0000256" key="5">
    <source>
        <dbReference type="HAMAP-Rule" id="MF_00235"/>
    </source>
</evidence>
<comment type="domain">
    <text evidence="5">Consists of three domains, a large central CORE domain and two small peripheral domains, NMPbind and LID, which undergo movements during catalysis. The LID domain closes over the site of phosphoryl transfer upon ATP binding. Assembling and dissambling the active center during each catalytic cycle provides an effective means to prevent ATP hydrolysis.</text>
</comment>
<evidence type="ECO:0000256" key="6">
    <source>
        <dbReference type="RuleBase" id="RU003330"/>
    </source>
</evidence>
<comment type="subunit">
    <text evidence="5 7">Monomer.</text>
</comment>
<evidence type="ECO:0000313" key="8">
    <source>
        <dbReference type="EMBL" id="MBN4066649.1"/>
    </source>
</evidence>
<evidence type="ECO:0000256" key="4">
    <source>
        <dbReference type="ARBA" id="ARBA00022777"/>
    </source>
</evidence>
<organism evidence="8 9">
    <name type="scientific">Simkania negevensis</name>
    <dbReference type="NCBI Taxonomy" id="83561"/>
    <lineage>
        <taxon>Bacteria</taxon>
        <taxon>Pseudomonadati</taxon>
        <taxon>Chlamydiota</taxon>
        <taxon>Chlamydiia</taxon>
        <taxon>Parachlamydiales</taxon>
        <taxon>Simkaniaceae</taxon>
        <taxon>Simkania</taxon>
    </lineage>
</organism>
<keyword evidence="1 5" id="KW-0808">Transferase</keyword>
<dbReference type="InterPro" id="IPR033690">
    <property type="entry name" value="Adenylat_kinase_CS"/>
</dbReference>
<dbReference type="SUPFAM" id="SSF52540">
    <property type="entry name" value="P-loop containing nucleoside triphosphate hydrolases"/>
    <property type="match status" value="1"/>
</dbReference>
<feature type="binding site" evidence="5">
    <location>
        <position position="139"/>
    </location>
    <ligand>
        <name>ATP</name>
        <dbReference type="ChEBI" id="CHEBI:30616"/>
    </ligand>
</feature>
<protein>
    <recommendedName>
        <fullName evidence="5 7">Adenylate kinase</fullName>
        <shortName evidence="5">AK</shortName>
        <ecNumber evidence="5 7">2.7.4.3</ecNumber>
    </recommendedName>
    <alternativeName>
        <fullName evidence="5">ATP-AMP transphosphorylase</fullName>
    </alternativeName>
    <alternativeName>
        <fullName evidence="5">ATP:AMP phosphotransferase</fullName>
    </alternativeName>
    <alternativeName>
        <fullName evidence="5">Adenylate monophosphate kinase</fullName>
    </alternativeName>
</protein>
<feature type="binding site" evidence="5">
    <location>
        <position position="184"/>
    </location>
    <ligand>
        <name>ATP</name>
        <dbReference type="ChEBI" id="CHEBI:30616"/>
    </ligand>
</feature>
<keyword evidence="9" id="KW-1185">Reference proteome</keyword>
<evidence type="ECO:0000256" key="7">
    <source>
        <dbReference type="RuleBase" id="RU003331"/>
    </source>
</evidence>
<comment type="catalytic activity">
    <reaction evidence="5 7">
        <text>AMP + ATP = 2 ADP</text>
        <dbReference type="Rhea" id="RHEA:12973"/>
        <dbReference type="ChEBI" id="CHEBI:30616"/>
        <dbReference type="ChEBI" id="CHEBI:456215"/>
        <dbReference type="ChEBI" id="CHEBI:456216"/>
        <dbReference type="EC" id="2.7.4.3"/>
    </reaction>
</comment>
<dbReference type="PRINTS" id="PR00094">
    <property type="entry name" value="ADENYLTKNASE"/>
</dbReference>
<dbReference type="HAMAP" id="MF_00235">
    <property type="entry name" value="Adenylate_kinase_Adk"/>
    <property type="match status" value="1"/>
</dbReference>
<keyword evidence="3 5" id="KW-0547">Nucleotide-binding</keyword>
<dbReference type="EMBL" id="JAFITR010000014">
    <property type="protein sequence ID" value="MBN4066649.1"/>
    <property type="molecule type" value="Genomic_DNA"/>
</dbReference>
<evidence type="ECO:0000313" key="9">
    <source>
        <dbReference type="Proteomes" id="UP000722121"/>
    </source>
</evidence>
<comment type="pathway">
    <text evidence="5">Purine metabolism; AMP biosynthesis via salvage pathway; AMP from ADP: step 1/1.</text>
</comment>
<proteinExistence type="inferred from homology"/>
<dbReference type="InterPro" id="IPR027417">
    <property type="entry name" value="P-loop_NTPase"/>
</dbReference>
<dbReference type="CDD" id="cd01428">
    <property type="entry name" value="ADK"/>
    <property type="match status" value="1"/>
</dbReference>
<dbReference type="PANTHER" id="PTHR23359">
    <property type="entry name" value="NUCLEOTIDE KINASE"/>
    <property type="match status" value="1"/>
</dbReference>
<dbReference type="GO" id="GO:0016301">
    <property type="term" value="F:kinase activity"/>
    <property type="evidence" value="ECO:0007669"/>
    <property type="project" value="UniProtKB-KW"/>
</dbReference>
<feature type="binding site" evidence="5">
    <location>
        <position position="157"/>
    </location>
    <ligand>
        <name>AMP</name>
        <dbReference type="ChEBI" id="CHEBI:456215"/>
    </ligand>
</feature>
<accession>A0ABS3AQ91</accession>
<dbReference type="Gene3D" id="3.40.50.300">
    <property type="entry name" value="P-loop containing nucleotide triphosphate hydrolases"/>
    <property type="match status" value="1"/>
</dbReference>
<evidence type="ECO:0000256" key="2">
    <source>
        <dbReference type="ARBA" id="ARBA00022727"/>
    </source>
</evidence>
<feature type="binding site" evidence="5">
    <location>
        <position position="46"/>
    </location>
    <ligand>
        <name>AMP</name>
        <dbReference type="ChEBI" id="CHEBI:456215"/>
    </ligand>
</feature>
<dbReference type="EC" id="2.7.4.3" evidence="5 7"/>